<proteinExistence type="predicted"/>
<reference evidence="1 2" key="1">
    <citation type="journal article" date="2020" name="IScience">
        <title>Genome Sequencing of the Endangered Kingdonia uniflora (Circaeasteraceae, Ranunculales) Reveals Potential Mechanisms of Evolutionary Specialization.</title>
        <authorList>
            <person name="Sun Y."/>
            <person name="Deng T."/>
            <person name="Zhang A."/>
            <person name="Moore M.J."/>
            <person name="Landis J.B."/>
            <person name="Lin N."/>
            <person name="Zhang H."/>
            <person name="Zhang X."/>
            <person name="Huang J."/>
            <person name="Zhang X."/>
            <person name="Sun H."/>
            <person name="Wang H."/>
        </authorList>
    </citation>
    <scope>NUCLEOTIDE SEQUENCE [LARGE SCALE GENOMIC DNA]</scope>
    <source>
        <strain evidence="1">TB1705</strain>
        <tissue evidence="1">Leaf</tissue>
    </source>
</reference>
<dbReference type="EMBL" id="JACGCM010000593">
    <property type="protein sequence ID" value="KAF6170346.1"/>
    <property type="molecule type" value="Genomic_DNA"/>
</dbReference>
<keyword evidence="2" id="KW-1185">Reference proteome</keyword>
<protein>
    <submittedName>
        <fullName evidence="1">Uncharacterized protein</fullName>
    </submittedName>
</protein>
<sequence length="51" mass="5843">FSLLLLSSFGLSSRSSFQYLFKIKELQLSSNGLQQTLCVLHEYLILIHINV</sequence>
<evidence type="ECO:0000313" key="1">
    <source>
        <dbReference type="EMBL" id="KAF6170346.1"/>
    </source>
</evidence>
<gene>
    <name evidence="1" type="ORF">GIB67_043036</name>
</gene>
<name>A0A7J7NT39_9MAGN</name>
<organism evidence="1 2">
    <name type="scientific">Kingdonia uniflora</name>
    <dbReference type="NCBI Taxonomy" id="39325"/>
    <lineage>
        <taxon>Eukaryota</taxon>
        <taxon>Viridiplantae</taxon>
        <taxon>Streptophyta</taxon>
        <taxon>Embryophyta</taxon>
        <taxon>Tracheophyta</taxon>
        <taxon>Spermatophyta</taxon>
        <taxon>Magnoliopsida</taxon>
        <taxon>Ranunculales</taxon>
        <taxon>Circaeasteraceae</taxon>
        <taxon>Kingdonia</taxon>
    </lineage>
</organism>
<dbReference type="AlphaFoldDB" id="A0A7J7NT39"/>
<dbReference type="Proteomes" id="UP000541444">
    <property type="component" value="Unassembled WGS sequence"/>
</dbReference>
<evidence type="ECO:0000313" key="2">
    <source>
        <dbReference type="Proteomes" id="UP000541444"/>
    </source>
</evidence>
<comment type="caution">
    <text evidence="1">The sequence shown here is derived from an EMBL/GenBank/DDBJ whole genome shotgun (WGS) entry which is preliminary data.</text>
</comment>
<feature type="non-terminal residue" evidence="1">
    <location>
        <position position="1"/>
    </location>
</feature>
<accession>A0A7J7NT39</accession>